<proteinExistence type="predicted"/>
<protein>
    <recommendedName>
        <fullName evidence="2">CxC2-like cysteine cluster KDZ transposase-associated domain-containing protein</fullName>
    </recommendedName>
</protein>
<evidence type="ECO:0000313" key="3">
    <source>
        <dbReference type="EnsemblMetazoa" id="CLYHEMP001774.4"/>
    </source>
</evidence>
<dbReference type="RefSeq" id="XP_066914416.1">
    <property type="nucleotide sequence ID" value="XM_067058315.1"/>
</dbReference>
<feature type="region of interest" description="Disordered" evidence="1">
    <location>
        <begin position="53"/>
        <end position="77"/>
    </location>
</feature>
<dbReference type="PANTHER" id="PTHR33096:SF1">
    <property type="entry name" value="CXC1-LIKE CYSTEINE CLUSTER ASSOCIATED WITH KDZ TRANSPOSASES DOMAIN-CONTAINING PROTEIN"/>
    <property type="match status" value="1"/>
</dbReference>
<dbReference type="EnsemblMetazoa" id="CLYHEMT001774.4">
    <property type="protein sequence ID" value="CLYHEMP001774.4"/>
    <property type="gene ID" value="CLYHEMG001774"/>
</dbReference>
<dbReference type="Proteomes" id="UP000594262">
    <property type="component" value="Unplaced"/>
</dbReference>
<keyword evidence="4" id="KW-1185">Reference proteome</keyword>
<sequence>MTGTQRTFRKKVVKVKSTKIRNGRKRTTYVQPFMSSSSQSKYLKNESFSPCISGDEDESSKEDNFVTDSVNKTNDDSKRSKYQTMKEKELGAWDTFSPEVIRKYAEKFDEMLPTICVICETKLLENCVWCKTCGPRTTYCSGCAVKIHKHMPFHCLYEINDDGFHEFQVNYELKSKHTSQCLYAKPRLLTVISETGLHHQCSIYFCECESDLETLLRLDLWPVTPIKPNTVVSIDLLHLFISLQLEGKISFHSFCDGLAWKKGMGNTVLRRYLNRLEKTDTIDQFRNFRRQLLNLRSICEDFTGLEECAACPKEDGSVFYCLDANFGLVLKASASKSKKLAMRSSNLFVPDEDIDSFMVNYDDALKTKDCSNFQAGNNLRSKRKTKKLSVTGIFGMSCRHEFPKLFLNMRHGERLGYAVYLLDRLLEENHDKSLLTHVIYDIACVLKSHLKKKNTFTKYKDFHFGIPVFHSYGHRGDCQVKNSIRRLETFGLMDGELMERLWSYLRSFSKITKEMTPAHRTDLLSDALMHFGSKKMGNIGKYLVFLRNKAIETVNSCESEIKAICSKLTEVKVDEKVIEAWKREEDSVVNKDKRPLQPDAADWRQIYYEKLKTFNRESSLALMSEKVSDVALHQRKAKRIESSLNTFEKEHMIAKRWLPASQEFRLQHMKYLKQKSKETISTLYSRCSERMMLLVLKRRYADGSAIATRLSKQINRVCKEIKDLTASFNNINTEISLDFKTVSYIEVLDVKSPIYNDTTLFFKVKCSSVPYTVIKSLVQYHMRKQRAQEEISLVEREMEVTVSYWEKQLCLLTACLGRQTLKGIKYLLTERIRAIELFIYELKKSFSTVVANPSFDIKNNQVSHEMPDEDEYFSDFSDSSYSGIDSEENEEVDLYF</sequence>
<dbReference type="AlphaFoldDB" id="A0A7M5UJH2"/>
<feature type="compositionally biased region" description="Low complexity" evidence="1">
    <location>
        <begin position="875"/>
        <end position="884"/>
    </location>
</feature>
<feature type="region of interest" description="Disordered" evidence="1">
    <location>
        <begin position="875"/>
        <end position="896"/>
    </location>
</feature>
<accession>A0A7M5UJH2</accession>
<dbReference type="Pfam" id="PF18803">
    <property type="entry name" value="CxC2"/>
    <property type="match status" value="1"/>
</dbReference>
<organism evidence="3 4">
    <name type="scientific">Clytia hemisphaerica</name>
    <dbReference type="NCBI Taxonomy" id="252671"/>
    <lineage>
        <taxon>Eukaryota</taxon>
        <taxon>Metazoa</taxon>
        <taxon>Cnidaria</taxon>
        <taxon>Hydrozoa</taxon>
        <taxon>Hydroidolina</taxon>
        <taxon>Leptothecata</taxon>
        <taxon>Obeliida</taxon>
        <taxon>Clytiidae</taxon>
        <taxon>Clytia</taxon>
    </lineage>
</organism>
<evidence type="ECO:0000256" key="1">
    <source>
        <dbReference type="SAM" id="MobiDB-lite"/>
    </source>
</evidence>
<feature type="domain" description="CxC2-like cysteine cluster KDZ transposase-associated" evidence="2">
    <location>
        <begin position="171"/>
        <end position="259"/>
    </location>
</feature>
<feature type="compositionally biased region" description="Acidic residues" evidence="1">
    <location>
        <begin position="885"/>
        <end position="896"/>
    </location>
</feature>
<dbReference type="PANTHER" id="PTHR33096">
    <property type="entry name" value="CXC2 DOMAIN-CONTAINING PROTEIN"/>
    <property type="match status" value="1"/>
</dbReference>
<evidence type="ECO:0000259" key="2">
    <source>
        <dbReference type="Pfam" id="PF18803"/>
    </source>
</evidence>
<dbReference type="InterPro" id="IPR041457">
    <property type="entry name" value="CxC2_KDZ-assoc"/>
</dbReference>
<dbReference type="InterPro" id="IPR040521">
    <property type="entry name" value="KDZ"/>
</dbReference>
<name>A0A7M5UJH2_9CNID</name>
<reference evidence="3" key="1">
    <citation type="submission" date="2021-01" db="UniProtKB">
        <authorList>
            <consortium name="EnsemblMetazoa"/>
        </authorList>
    </citation>
    <scope>IDENTIFICATION</scope>
</reference>
<dbReference type="Pfam" id="PF18758">
    <property type="entry name" value="KDZ"/>
    <property type="match status" value="1"/>
</dbReference>
<evidence type="ECO:0000313" key="4">
    <source>
        <dbReference type="Proteomes" id="UP000594262"/>
    </source>
</evidence>
<dbReference type="GeneID" id="136801668"/>
<dbReference type="OrthoDB" id="2682806at2759"/>